<feature type="region of interest" description="Disordered" evidence="9">
    <location>
        <begin position="671"/>
        <end position="779"/>
    </location>
</feature>
<evidence type="ECO:0000256" key="11">
    <source>
        <dbReference type="SAM" id="SignalP"/>
    </source>
</evidence>
<evidence type="ECO:0000313" key="13">
    <source>
        <dbReference type="EMBL" id="CAE0657436.1"/>
    </source>
</evidence>
<evidence type="ECO:0000256" key="8">
    <source>
        <dbReference type="ARBA" id="ARBA00023224"/>
    </source>
</evidence>
<dbReference type="Pfam" id="PF00003">
    <property type="entry name" value="7tm_3"/>
    <property type="match status" value="1"/>
</dbReference>
<dbReference type="EMBL" id="HBIV01012111">
    <property type="protein sequence ID" value="CAE0657436.1"/>
    <property type="molecule type" value="Transcribed_RNA"/>
</dbReference>
<feature type="transmembrane region" description="Helical" evidence="10">
    <location>
        <begin position="237"/>
        <end position="261"/>
    </location>
</feature>
<keyword evidence="11" id="KW-0732">Signal</keyword>
<dbReference type="Gene3D" id="1.10.167.10">
    <property type="entry name" value="Regulator of G-protein Signalling 4, domain 2"/>
    <property type="match status" value="1"/>
</dbReference>
<feature type="transmembrane region" description="Helical" evidence="10">
    <location>
        <begin position="322"/>
        <end position="343"/>
    </location>
</feature>
<evidence type="ECO:0000259" key="12">
    <source>
        <dbReference type="Pfam" id="PF00003"/>
    </source>
</evidence>
<feature type="transmembrane region" description="Helical" evidence="10">
    <location>
        <begin position="273"/>
        <end position="295"/>
    </location>
</feature>
<name>A0A7S3YNY6_9EUKA</name>
<gene>
    <name evidence="13" type="ORF">LGLO00237_LOCUS9004</name>
</gene>
<reference evidence="13" key="1">
    <citation type="submission" date="2021-01" db="EMBL/GenBank/DDBJ databases">
        <authorList>
            <person name="Corre E."/>
            <person name="Pelletier E."/>
            <person name="Niang G."/>
            <person name="Scheremetjew M."/>
            <person name="Finn R."/>
            <person name="Kale V."/>
            <person name="Holt S."/>
            <person name="Cochrane G."/>
            <person name="Meng A."/>
            <person name="Brown T."/>
            <person name="Cohen L."/>
        </authorList>
    </citation>
    <scope>NUCLEOTIDE SEQUENCE</scope>
    <source>
        <strain evidence="13">CCCM811</strain>
    </source>
</reference>
<evidence type="ECO:0000256" key="3">
    <source>
        <dbReference type="ARBA" id="ARBA00022989"/>
    </source>
</evidence>
<keyword evidence="8" id="KW-0807">Transducer</keyword>
<evidence type="ECO:0000256" key="4">
    <source>
        <dbReference type="ARBA" id="ARBA00023040"/>
    </source>
</evidence>
<keyword evidence="6" id="KW-0675">Receptor</keyword>
<feature type="transmembrane region" description="Helical" evidence="10">
    <location>
        <begin position="436"/>
        <end position="455"/>
    </location>
</feature>
<feature type="chain" id="PRO_5031213101" description="G-protein coupled receptors family 3 profile domain-containing protein" evidence="11">
    <location>
        <begin position="28"/>
        <end position="779"/>
    </location>
</feature>
<evidence type="ECO:0000256" key="6">
    <source>
        <dbReference type="ARBA" id="ARBA00023170"/>
    </source>
</evidence>
<feature type="domain" description="G-protein coupled receptors family 3 profile" evidence="12">
    <location>
        <begin position="202"/>
        <end position="396"/>
    </location>
</feature>
<dbReference type="InterPro" id="IPR036305">
    <property type="entry name" value="RGS_sf"/>
</dbReference>
<feature type="transmembrane region" description="Helical" evidence="10">
    <location>
        <begin position="407"/>
        <end position="424"/>
    </location>
</feature>
<keyword evidence="5 10" id="KW-0472">Membrane</keyword>
<evidence type="ECO:0000256" key="2">
    <source>
        <dbReference type="ARBA" id="ARBA00022692"/>
    </source>
</evidence>
<proteinExistence type="predicted"/>
<keyword evidence="3 10" id="KW-1133">Transmembrane helix</keyword>
<evidence type="ECO:0000256" key="5">
    <source>
        <dbReference type="ARBA" id="ARBA00023136"/>
    </source>
</evidence>
<sequence>MSLRARLAGMNPALILFLGFAVLPSDAYIDGDYENTYCWESIVNADGSETTDSLASAGRICPSDKVTLVFLKSPPREVDDGETFTASWLLNVTSKLSVTEEGIFHTNFHACPRGVVCNPLWIGGSLNHIFVTPSDAQSGQLSEQTHGTLTWSADLTFDRGEWIGIAHARFFSEVNGTRTRYDVAVGAEFTVEDTQEYMETGAEIFIASLTALAYVDFIALIILAIHERKHNIMRHNGFWITLTNIFGAAVFATTTFFWNLYMTGTTCQLATGFVTIGFTLFFGPLFTKAIIFYCLPSERHELKSSDPKLESRDTEIRRQKQLITWGLMIALAAIDAVILGIWLGSYPPEGLSELGDREYRNTCQMSEESRAIAITVITFKAAILAIATFMIWLAGREGVEKTSLYRYRRAITVVAGCGVLTIIIETAFGKDPILSYLVRSLSILAATVFGTAWLWQAYLERRRMLKIAGKHKLDDEIGSTTDVSEASLVYNDPSIKAFKELFVSPIIRGYLYQQCKETFDTESIEFCNAVFKHKMNPTLEFAEKIIKKYVLPDADQAINISSSLRSRVIDNFDKIKRAQQDATMTEKKEESKDNTHYSQRDGLRVLFDASFKEVRRLVYLNNWRAFRDSDYGLAAARWLDWLEYMDDYTETEQSWVAEHLNLQTEHYAKMAQESTLGRPRSSTIPGQVTRHRRTRSKSINITPPATRRDLRTPSQFTQPSSSQYTQRSSSRYTPQSQPSAQLSASLVQTSTQATRRKMPSGSSARMGRLIYTSSAPQVE</sequence>
<dbReference type="InterPro" id="IPR017978">
    <property type="entry name" value="GPCR_3_C"/>
</dbReference>
<feature type="compositionally biased region" description="Low complexity" evidence="9">
    <location>
        <begin position="712"/>
        <end position="748"/>
    </location>
</feature>
<organism evidence="13">
    <name type="scientific">Lotharella globosa</name>
    <dbReference type="NCBI Taxonomy" id="91324"/>
    <lineage>
        <taxon>Eukaryota</taxon>
        <taxon>Sar</taxon>
        <taxon>Rhizaria</taxon>
        <taxon>Cercozoa</taxon>
        <taxon>Chlorarachniophyceae</taxon>
        <taxon>Lotharella</taxon>
    </lineage>
</organism>
<dbReference type="InterPro" id="IPR002455">
    <property type="entry name" value="GPCR3_GABA-B"/>
</dbReference>
<dbReference type="PANTHER" id="PTHR10519">
    <property type="entry name" value="GABA-B RECEPTOR"/>
    <property type="match status" value="1"/>
</dbReference>
<accession>A0A7S3YNY6</accession>
<dbReference type="GO" id="GO:0004965">
    <property type="term" value="F:G protein-coupled GABA receptor activity"/>
    <property type="evidence" value="ECO:0007669"/>
    <property type="project" value="InterPro"/>
</dbReference>
<keyword evidence="2 10" id="KW-0812">Transmembrane</keyword>
<feature type="transmembrane region" description="Helical" evidence="10">
    <location>
        <begin position="204"/>
        <end position="225"/>
    </location>
</feature>
<feature type="compositionally biased region" description="Polar residues" evidence="9">
    <location>
        <begin position="672"/>
        <end position="686"/>
    </location>
</feature>
<keyword evidence="7" id="KW-0325">Glycoprotein</keyword>
<dbReference type="AlphaFoldDB" id="A0A7S3YNY6"/>
<evidence type="ECO:0000256" key="10">
    <source>
        <dbReference type="SAM" id="Phobius"/>
    </source>
</evidence>
<evidence type="ECO:0000256" key="7">
    <source>
        <dbReference type="ARBA" id="ARBA00023180"/>
    </source>
</evidence>
<evidence type="ECO:0000256" key="9">
    <source>
        <dbReference type="SAM" id="MobiDB-lite"/>
    </source>
</evidence>
<dbReference type="GO" id="GO:0038039">
    <property type="term" value="C:G protein-coupled receptor heterodimeric complex"/>
    <property type="evidence" value="ECO:0007669"/>
    <property type="project" value="TreeGrafter"/>
</dbReference>
<feature type="transmembrane region" description="Helical" evidence="10">
    <location>
        <begin position="371"/>
        <end position="395"/>
    </location>
</feature>
<evidence type="ECO:0000256" key="1">
    <source>
        <dbReference type="ARBA" id="ARBA00004141"/>
    </source>
</evidence>
<dbReference type="PANTHER" id="PTHR10519:SF20">
    <property type="entry name" value="G-PROTEIN COUPLED RECEPTOR 156-RELATED"/>
    <property type="match status" value="1"/>
</dbReference>
<comment type="subcellular location">
    <subcellularLocation>
        <location evidence="1">Membrane</location>
        <topology evidence="1">Multi-pass membrane protein</topology>
    </subcellularLocation>
</comment>
<feature type="signal peptide" evidence="11">
    <location>
        <begin position="1"/>
        <end position="27"/>
    </location>
</feature>
<keyword evidence="4" id="KW-0297">G-protein coupled receptor</keyword>
<protein>
    <recommendedName>
        <fullName evidence="12">G-protein coupled receptors family 3 profile domain-containing protein</fullName>
    </recommendedName>
</protein>
<dbReference type="InterPro" id="IPR044926">
    <property type="entry name" value="RGS_subdomain_2"/>
</dbReference>
<dbReference type="SUPFAM" id="SSF48097">
    <property type="entry name" value="Regulator of G-protein signaling, RGS"/>
    <property type="match status" value="1"/>
</dbReference>